<accession>A0A1F4NRD8</accession>
<dbReference type="AlphaFoldDB" id="A0A1F4NRD8"/>
<gene>
    <name evidence="1" type="ORF">A2V68_02370</name>
</gene>
<evidence type="ECO:0000313" key="2">
    <source>
        <dbReference type="Proteomes" id="UP000176651"/>
    </source>
</evidence>
<evidence type="ECO:0000313" key="1">
    <source>
        <dbReference type="EMBL" id="OGB74055.1"/>
    </source>
</evidence>
<dbReference type="Proteomes" id="UP000176651">
    <property type="component" value="Unassembled WGS sequence"/>
</dbReference>
<reference evidence="1 2" key="1">
    <citation type="journal article" date="2016" name="Nat. Commun.">
        <title>Thousands of microbial genomes shed light on interconnected biogeochemical processes in an aquifer system.</title>
        <authorList>
            <person name="Anantharaman K."/>
            <person name="Brown C.T."/>
            <person name="Hug L.A."/>
            <person name="Sharon I."/>
            <person name="Castelle C.J."/>
            <person name="Probst A.J."/>
            <person name="Thomas B.C."/>
            <person name="Singh A."/>
            <person name="Wilkins M.J."/>
            <person name="Karaoz U."/>
            <person name="Brodie E.L."/>
            <person name="Williams K.H."/>
            <person name="Hubbard S.S."/>
            <person name="Banfield J.F."/>
        </authorList>
    </citation>
    <scope>NUCLEOTIDE SEQUENCE [LARGE SCALE GENOMIC DNA]</scope>
</reference>
<dbReference type="STRING" id="1798535.A2V68_02370"/>
<dbReference type="EMBL" id="META01000005">
    <property type="protein sequence ID" value="OGB74055.1"/>
    <property type="molecule type" value="Genomic_DNA"/>
</dbReference>
<comment type="caution">
    <text evidence="1">The sequence shown here is derived from an EMBL/GenBank/DDBJ whole genome shotgun (WGS) entry which is preliminary data.</text>
</comment>
<sequence length="329" mass="37721">MKTWQKLCMSRSLSKGYFRYLNRFQIVPPHDSFPTETLSNEHPLILQIACDNNVDPLHEYTKWVRILNLFIRGGMMPISNWKQYIWSSWDKTRGSHLPEWVDAEYFVALTEQVKGFDSTSGIEPVPIITDDQYYGVLVGHFRSCPDAMVGGELTIPSSLPARLKQVEDLEKAKPKLYERFIRACAWFEIANKVSYELQTLKMIALVIAVESLLENSQLVECPHCLESLICQSCKKLVSRPGLSKKFHTFMSKYAGKSGNEAHKEFIKNIYPLRGRAVHSGRLLQSELMPYGDLIEDFKHDKKELNNLANLSEGVRVAIVNWLTDANNPH</sequence>
<organism evidence="1 2">
    <name type="scientific">candidate division Kazan bacterium RBG_13_50_9</name>
    <dbReference type="NCBI Taxonomy" id="1798535"/>
    <lineage>
        <taxon>Bacteria</taxon>
        <taxon>Bacteria division Kazan-3B-28</taxon>
    </lineage>
</organism>
<proteinExistence type="predicted"/>
<name>A0A1F4NRD8_UNCK3</name>
<protein>
    <submittedName>
        <fullName evidence="1">Uncharacterized protein</fullName>
    </submittedName>
</protein>